<dbReference type="Gene3D" id="3.30.70.100">
    <property type="match status" value="1"/>
</dbReference>
<organism evidence="2 3">
    <name type="scientific">Gangjinia marincola</name>
    <dbReference type="NCBI Taxonomy" id="578463"/>
    <lineage>
        <taxon>Bacteria</taxon>
        <taxon>Pseudomonadati</taxon>
        <taxon>Bacteroidota</taxon>
        <taxon>Flavobacteriia</taxon>
        <taxon>Flavobacteriales</taxon>
        <taxon>Flavobacteriaceae</taxon>
        <taxon>Gangjinia</taxon>
    </lineage>
</organism>
<dbReference type="EMBL" id="BAAAFG010000001">
    <property type="protein sequence ID" value="GAA0871154.1"/>
    <property type="molecule type" value="Genomic_DNA"/>
</dbReference>
<dbReference type="InterPro" id="IPR007024">
    <property type="entry name" value="BLUF_domain"/>
</dbReference>
<dbReference type="SMART" id="SM01034">
    <property type="entry name" value="BLUF"/>
    <property type="match status" value="1"/>
</dbReference>
<name>A0ABN1MDH1_9FLAO</name>
<dbReference type="RefSeq" id="WP_343762896.1">
    <property type="nucleotide sequence ID" value="NZ_BAAAFG010000001.1"/>
</dbReference>
<dbReference type="PROSITE" id="PS50925">
    <property type="entry name" value="BLUF"/>
    <property type="match status" value="1"/>
</dbReference>
<dbReference type="InterPro" id="IPR036046">
    <property type="entry name" value="Acylphosphatase-like_dom_sf"/>
</dbReference>
<evidence type="ECO:0000313" key="3">
    <source>
        <dbReference type="Proteomes" id="UP001500507"/>
    </source>
</evidence>
<evidence type="ECO:0000313" key="2">
    <source>
        <dbReference type="EMBL" id="GAA0871154.1"/>
    </source>
</evidence>
<reference evidence="2 3" key="1">
    <citation type="journal article" date="2019" name="Int. J. Syst. Evol. Microbiol.">
        <title>The Global Catalogue of Microorganisms (GCM) 10K type strain sequencing project: providing services to taxonomists for standard genome sequencing and annotation.</title>
        <authorList>
            <consortium name="The Broad Institute Genomics Platform"/>
            <consortium name="The Broad Institute Genome Sequencing Center for Infectious Disease"/>
            <person name="Wu L."/>
            <person name="Ma J."/>
        </authorList>
    </citation>
    <scope>NUCLEOTIDE SEQUENCE [LARGE SCALE GENOMIC DNA]</scope>
    <source>
        <strain evidence="2 3">JCM 16082</strain>
    </source>
</reference>
<comment type="caution">
    <text evidence="2">The sequence shown here is derived from an EMBL/GenBank/DDBJ whole genome shotgun (WGS) entry which is preliminary data.</text>
</comment>
<dbReference type="SUPFAM" id="SSF54975">
    <property type="entry name" value="Acylphosphatase/BLUF domain-like"/>
    <property type="match status" value="1"/>
</dbReference>
<accession>A0ABN1MDH1</accession>
<proteinExistence type="predicted"/>
<feature type="domain" description="BLUF" evidence="1">
    <location>
        <begin position="5"/>
        <end position="97"/>
    </location>
</feature>
<gene>
    <name evidence="2" type="ORF">GCM10009117_02990</name>
</gene>
<keyword evidence="3" id="KW-1185">Reference proteome</keyword>
<evidence type="ECO:0000259" key="1">
    <source>
        <dbReference type="PROSITE" id="PS50925"/>
    </source>
</evidence>
<dbReference type="Proteomes" id="UP001500507">
    <property type="component" value="Unassembled WGS sequence"/>
</dbReference>
<dbReference type="Pfam" id="PF04940">
    <property type="entry name" value="BLUF"/>
    <property type="match status" value="1"/>
</dbReference>
<sequence>MGEQYRMISYVSTLTGEVSIDEVKNLLCQTECTNNSIGIKGMLLFHEGHFFQYLSGEKSTVSDIFNKITCDHRHHAIQIITDKSLLRNKREVIYGENEYKGFISGVPNRFCDHELERYTKHLKRVDLKAYRLLSYMIYQFYRKIAV</sequence>
<protein>
    <recommendedName>
        <fullName evidence="1">BLUF domain-containing protein</fullName>
    </recommendedName>
</protein>